<accession>A0A438CYF4</accession>
<dbReference type="EMBL" id="QGNW01001904">
    <property type="protein sequence ID" value="RVW28232.1"/>
    <property type="molecule type" value="Genomic_DNA"/>
</dbReference>
<sequence>MIRNQSVVVERKVFQVKSEDCNGGTWISITERSRGFVVSLGFGEEETGWLVEQLEKAVDLEASRGFIRKMRGKTRTHLMEICFNSRGRYMKITEYVAKRKPLILVVPRGVNGCGWENLRKVIVSVQEFSVQAERDSKEKQKKSQESKGMYRGERSYADVVAKKGTRMVQRCQLENGQELWFVKAKEKYETGKLSGFKIKGVFTVRGEVIALRRWSPKENSVVNGKFRRGWLELRGLPFHLWDEVQLRHILQQWGRVTKVARKSLKFVDLTKVTLWVEMLPNVVLPALLEVEDGDWTYMVAVTVTGEDDGEDSIRPESNRSKDELRSAGGCVLQKPQNVEGYELLTGH</sequence>
<proteinExistence type="predicted"/>
<name>A0A438CYF4_VITVI</name>
<feature type="compositionally biased region" description="Basic and acidic residues" evidence="1">
    <location>
        <begin position="311"/>
        <end position="325"/>
    </location>
</feature>
<protein>
    <submittedName>
        <fullName evidence="2">Uncharacterized protein</fullName>
    </submittedName>
</protein>
<evidence type="ECO:0000313" key="2">
    <source>
        <dbReference type="EMBL" id="RVW28232.1"/>
    </source>
</evidence>
<dbReference type="Gene3D" id="3.30.2450.30">
    <property type="match status" value="1"/>
</dbReference>
<reference evidence="2 3" key="1">
    <citation type="journal article" date="2018" name="PLoS Genet.">
        <title>Population sequencing reveals clonal diversity and ancestral inbreeding in the grapevine cultivar Chardonnay.</title>
        <authorList>
            <person name="Roach M.J."/>
            <person name="Johnson D.L."/>
            <person name="Bohlmann J."/>
            <person name="van Vuuren H.J."/>
            <person name="Jones S.J."/>
            <person name="Pretorius I.S."/>
            <person name="Schmidt S.A."/>
            <person name="Borneman A.R."/>
        </authorList>
    </citation>
    <scope>NUCLEOTIDE SEQUENCE [LARGE SCALE GENOMIC DNA]</scope>
    <source>
        <strain evidence="3">cv. Chardonnay</strain>
        <tissue evidence="2">Leaf</tissue>
    </source>
</reference>
<organism evidence="2 3">
    <name type="scientific">Vitis vinifera</name>
    <name type="common">Grape</name>
    <dbReference type="NCBI Taxonomy" id="29760"/>
    <lineage>
        <taxon>Eukaryota</taxon>
        <taxon>Viridiplantae</taxon>
        <taxon>Streptophyta</taxon>
        <taxon>Embryophyta</taxon>
        <taxon>Tracheophyta</taxon>
        <taxon>Spermatophyta</taxon>
        <taxon>Magnoliopsida</taxon>
        <taxon>eudicotyledons</taxon>
        <taxon>Gunneridae</taxon>
        <taxon>Pentapetalae</taxon>
        <taxon>rosids</taxon>
        <taxon>Vitales</taxon>
        <taxon>Vitaceae</taxon>
        <taxon>Viteae</taxon>
        <taxon>Vitis</taxon>
    </lineage>
</organism>
<evidence type="ECO:0000256" key="1">
    <source>
        <dbReference type="SAM" id="MobiDB-lite"/>
    </source>
</evidence>
<evidence type="ECO:0000313" key="3">
    <source>
        <dbReference type="Proteomes" id="UP000288805"/>
    </source>
</evidence>
<dbReference type="Proteomes" id="UP000288805">
    <property type="component" value="Unassembled WGS sequence"/>
</dbReference>
<dbReference type="AlphaFoldDB" id="A0A438CYF4"/>
<comment type="caution">
    <text evidence="2">The sequence shown here is derived from an EMBL/GenBank/DDBJ whole genome shotgun (WGS) entry which is preliminary data.</text>
</comment>
<feature type="region of interest" description="Disordered" evidence="1">
    <location>
        <begin position="307"/>
        <end position="326"/>
    </location>
</feature>
<gene>
    <name evidence="2" type="ORF">CK203_083669</name>
</gene>